<dbReference type="KEGG" id="dai:Desaci_1988"/>
<accession>I4D589</accession>
<protein>
    <submittedName>
        <fullName evidence="1">Uncharacterized protein</fullName>
    </submittedName>
</protein>
<reference evidence="1 2" key="1">
    <citation type="journal article" date="2012" name="J. Bacteriol.">
        <title>Complete genome sequences of Desulfosporosinus orientis DSM765T, Desulfosporosinus youngiae DSM17734T, Desulfosporosinus meridiei DSM13257T, and Desulfosporosinus acidiphilus DSM22704T.</title>
        <authorList>
            <person name="Pester M."/>
            <person name="Brambilla E."/>
            <person name="Alazard D."/>
            <person name="Rattei T."/>
            <person name="Weinmaier T."/>
            <person name="Han J."/>
            <person name="Lucas S."/>
            <person name="Lapidus A."/>
            <person name="Cheng J.F."/>
            <person name="Goodwin L."/>
            <person name="Pitluck S."/>
            <person name="Peters L."/>
            <person name="Ovchinnikova G."/>
            <person name="Teshima H."/>
            <person name="Detter J.C."/>
            <person name="Han C.S."/>
            <person name="Tapia R."/>
            <person name="Land M.L."/>
            <person name="Hauser L."/>
            <person name="Kyrpides N.C."/>
            <person name="Ivanova N.N."/>
            <person name="Pagani I."/>
            <person name="Huntmann M."/>
            <person name="Wei C.L."/>
            <person name="Davenport K.W."/>
            <person name="Daligault H."/>
            <person name="Chain P.S."/>
            <person name="Chen A."/>
            <person name="Mavromatis K."/>
            <person name="Markowitz V."/>
            <person name="Szeto E."/>
            <person name="Mikhailova N."/>
            <person name="Pati A."/>
            <person name="Wagner M."/>
            <person name="Woyke T."/>
            <person name="Ollivier B."/>
            <person name="Klenk H.P."/>
            <person name="Spring S."/>
            <person name="Loy A."/>
        </authorList>
    </citation>
    <scope>NUCLEOTIDE SEQUENCE [LARGE SCALE GENOMIC DNA]</scope>
    <source>
        <strain evidence="2">DSM 22704 / JCM 16185 / SJ4</strain>
    </source>
</reference>
<gene>
    <name evidence="1" type="ordered locus">Desaci_1988</name>
</gene>
<organism evidence="1 2">
    <name type="scientific">Desulfosporosinus acidiphilus (strain DSM 22704 / JCM 16185 / SJ4)</name>
    <dbReference type="NCBI Taxonomy" id="646529"/>
    <lineage>
        <taxon>Bacteria</taxon>
        <taxon>Bacillati</taxon>
        <taxon>Bacillota</taxon>
        <taxon>Clostridia</taxon>
        <taxon>Eubacteriales</taxon>
        <taxon>Desulfitobacteriaceae</taxon>
        <taxon>Desulfosporosinus</taxon>
    </lineage>
</organism>
<keyword evidence="2" id="KW-1185">Reference proteome</keyword>
<dbReference type="EMBL" id="CP003639">
    <property type="protein sequence ID" value="AFM40963.1"/>
    <property type="molecule type" value="Genomic_DNA"/>
</dbReference>
<dbReference type="HOGENOM" id="CLU_599442_0_0_9"/>
<dbReference type="OrthoDB" id="1957609at2"/>
<sequence length="463" mass="52653">MLDKRCIYCDTDNDLSESDIIPDALTNARITNKNVCRVDHNNKFSDMFESKVIEALSFITNELDIKSSKGKNYARYAATVKIDDVDYETYISSEKDLFNGRVLKSADKKFLMSSLERANEIAKDQSKVKPIDINTLVIEKTVNVNLEIYFDPAIFRLAAKIAFEWYCAKNSVSGYHDDFDNIISFINTGNCESPVSIVQNSKIYDFVGNQINFGSHCLLSFQDKQNRINVIVNLFGIVMYKVIVCNHTPEFCTNNLIYQELCTDSSRKEIINQSLMDTERTYQEYLTSDAHFIPVKLPNGITFMLPAEIPEVDILLYMFVCNAVRGFQEINDETVTPNKTIIDILLKNISRITEAALLHKKSIKRFVKEHFKAGHKPNKINPASSNKKDIFMLYILMVIGKSGVKKIDDNALQQIAKGAFNIGANEEILISDELVEKLKIGILETLEYSSLIEQGATIIEQWE</sequence>
<dbReference type="AlphaFoldDB" id="I4D589"/>
<evidence type="ECO:0000313" key="2">
    <source>
        <dbReference type="Proteomes" id="UP000002892"/>
    </source>
</evidence>
<dbReference type="Proteomes" id="UP000002892">
    <property type="component" value="Chromosome"/>
</dbReference>
<name>I4D589_DESAJ</name>
<dbReference type="RefSeq" id="WP_014826968.1">
    <property type="nucleotide sequence ID" value="NC_018068.1"/>
</dbReference>
<proteinExistence type="predicted"/>
<dbReference type="eggNOG" id="ENOG50343QB">
    <property type="taxonomic scope" value="Bacteria"/>
</dbReference>
<evidence type="ECO:0000313" key="1">
    <source>
        <dbReference type="EMBL" id="AFM40963.1"/>
    </source>
</evidence>